<evidence type="ECO:0000313" key="4">
    <source>
        <dbReference type="Proteomes" id="UP001500635"/>
    </source>
</evidence>
<dbReference type="CDD" id="cd07814">
    <property type="entry name" value="SRPBCC_CalC_Aha1-like"/>
    <property type="match status" value="1"/>
</dbReference>
<gene>
    <name evidence="3" type="ORF">GCM10023147_34490</name>
</gene>
<evidence type="ECO:0000256" key="1">
    <source>
        <dbReference type="ARBA" id="ARBA00006817"/>
    </source>
</evidence>
<sequence>MPVVSTSKDPAALTMTLVGEFPATVDRVWRLWADARRLERWWGPPAWPATFERHDFTVGGASRYYMTGPDGDCARGWWEITELDAPTSLTLRDGFAGDDGEPVDPADHVTMSVELAPVGPGTRMTVVTRFQNIEQMTKHLDLGMEEGMRQAAGQIDGLLADGRP</sequence>
<organism evidence="3 4">
    <name type="scientific">Tsukamurella soli</name>
    <dbReference type="NCBI Taxonomy" id="644556"/>
    <lineage>
        <taxon>Bacteria</taxon>
        <taxon>Bacillati</taxon>
        <taxon>Actinomycetota</taxon>
        <taxon>Actinomycetes</taxon>
        <taxon>Mycobacteriales</taxon>
        <taxon>Tsukamurellaceae</taxon>
        <taxon>Tsukamurella</taxon>
    </lineage>
</organism>
<accession>A0ABP8K0C8</accession>
<dbReference type="Gene3D" id="3.30.530.20">
    <property type="match status" value="1"/>
</dbReference>
<feature type="domain" description="Activator of Hsp90 ATPase homologue 1/2-like C-terminal" evidence="2">
    <location>
        <begin position="23"/>
        <end position="159"/>
    </location>
</feature>
<dbReference type="InterPro" id="IPR013538">
    <property type="entry name" value="ASHA1/2-like_C"/>
</dbReference>
<dbReference type="InterPro" id="IPR023393">
    <property type="entry name" value="START-like_dom_sf"/>
</dbReference>
<dbReference type="EMBL" id="BAABFR010000061">
    <property type="protein sequence ID" value="GAA4398347.1"/>
    <property type="molecule type" value="Genomic_DNA"/>
</dbReference>
<name>A0ABP8K0C8_9ACTN</name>
<comment type="caution">
    <text evidence="3">The sequence shown here is derived from an EMBL/GenBank/DDBJ whole genome shotgun (WGS) entry which is preliminary data.</text>
</comment>
<dbReference type="Pfam" id="PF08327">
    <property type="entry name" value="AHSA1"/>
    <property type="match status" value="1"/>
</dbReference>
<proteinExistence type="inferred from homology"/>
<comment type="similarity">
    <text evidence="1">Belongs to the AHA1 family.</text>
</comment>
<dbReference type="Proteomes" id="UP001500635">
    <property type="component" value="Unassembled WGS sequence"/>
</dbReference>
<reference evidence="4" key="1">
    <citation type="journal article" date="2019" name="Int. J. Syst. Evol. Microbiol.">
        <title>The Global Catalogue of Microorganisms (GCM) 10K type strain sequencing project: providing services to taxonomists for standard genome sequencing and annotation.</title>
        <authorList>
            <consortium name="The Broad Institute Genomics Platform"/>
            <consortium name="The Broad Institute Genome Sequencing Center for Infectious Disease"/>
            <person name="Wu L."/>
            <person name="Ma J."/>
        </authorList>
    </citation>
    <scope>NUCLEOTIDE SEQUENCE [LARGE SCALE GENOMIC DNA]</scope>
    <source>
        <strain evidence="4">JCM 17688</strain>
    </source>
</reference>
<evidence type="ECO:0000259" key="2">
    <source>
        <dbReference type="Pfam" id="PF08327"/>
    </source>
</evidence>
<protein>
    <submittedName>
        <fullName evidence="3">SRPBCC domain-containing protein</fullName>
    </submittedName>
</protein>
<keyword evidence="4" id="KW-1185">Reference proteome</keyword>
<dbReference type="SUPFAM" id="SSF55961">
    <property type="entry name" value="Bet v1-like"/>
    <property type="match status" value="1"/>
</dbReference>
<dbReference type="RefSeq" id="WP_344998240.1">
    <property type="nucleotide sequence ID" value="NZ_BAABFR010000061.1"/>
</dbReference>
<evidence type="ECO:0000313" key="3">
    <source>
        <dbReference type="EMBL" id="GAA4398347.1"/>
    </source>
</evidence>